<evidence type="ECO:0000313" key="3">
    <source>
        <dbReference type="EMBL" id="MCF4006871.1"/>
    </source>
</evidence>
<dbReference type="Pfam" id="PF03144">
    <property type="entry name" value="GTP_EFTU_D2"/>
    <property type="match status" value="1"/>
</dbReference>
<dbReference type="GO" id="GO:0001514">
    <property type="term" value="P:selenocysteine incorporation"/>
    <property type="evidence" value="ECO:0007669"/>
    <property type="project" value="InterPro"/>
</dbReference>
<feature type="domain" description="Tr-type G" evidence="2">
    <location>
        <begin position="1"/>
        <end position="170"/>
    </location>
</feature>
<dbReference type="EMBL" id="JAKGSI010000003">
    <property type="protein sequence ID" value="MCF4006871.1"/>
    <property type="molecule type" value="Genomic_DNA"/>
</dbReference>
<reference evidence="3" key="1">
    <citation type="submission" date="2022-01" db="EMBL/GenBank/DDBJ databases">
        <title>Corynebacterium sp. nov isolated from isolated from the feces of the greater white-fronted geese (Anser albifrons) at Poyang Lake, PR China.</title>
        <authorList>
            <person name="Liu Q."/>
        </authorList>
    </citation>
    <scope>NUCLEOTIDE SEQUENCE</scope>
    <source>
        <strain evidence="3">JCM 32435</strain>
    </source>
</reference>
<dbReference type="InterPro" id="IPR036388">
    <property type="entry name" value="WH-like_DNA-bd_sf"/>
</dbReference>
<evidence type="ECO:0000313" key="4">
    <source>
        <dbReference type="Proteomes" id="UP001139336"/>
    </source>
</evidence>
<protein>
    <submittedName>
        <fullName evidence="3">SelB C-terminal domain-containing protein</fullName>
    </submittedName>
</protein>
<dbReference type="Pfam" id="PF09107">
    <property type="entry name" value="WHD_3rd_SelB"/>
    <property type="match status" value="1"/>
</dbReference>
<dbReference type="InterPro" id="IPR036390">
    <property type="entry name" value="WH_DNA-bd_sf"/>
</dbReference>
<keyword evidence="4" id="KW-1185">Reference proteome</keyword>
<keyword evidence="1" id="KW-0342">GTP-binding</keyword>
<dbReference type="GO" id="GO:0005525">
    <property type="term" value="F:GTP binding"/>
    <property type="evidence" value="ECO:0007669"/>
    <property type="project" value="UniProtKB-KW"/>
</dbReference>
<dbReference type="GO" id="GO:0003924">
    <property type="term" value="F:GTPase activity"/>
    <property type="evidence" value="ECO:0007669"/>
    <property type="project" value="InterPro"/>
</dbReference>
<dbReference type="GO" id="GO:0003723">
    <property type="term" value="F:RNA binding"/>
    <property type="evidence" value="ECO:0007669"/>
    <property type="project" value="InterPro"/>
</dbReference>
<dbReference type="Gene3D" id="1.10.10.10">
    <property type="entry name" value="Winged helix-like DNA-binding domain superfamily/Winged helix DNA-binding domain"/>
    <property type="match status" value="1"/>
</dbReference>
<dbReference type="PANTHER" id="PTHR43721">
    <property type="entry name" value="ELONGATION FACTOR TU-RELATED"/>
    <property type="match status" value="1"/>
</dbReference>
<dbReference type="PROSITE" id="PS51722">
    <property type="entry name" value="G_TR_2"/>
    <property type="match status" value="1"/>
</dbReference>
<dbReference type="CDD" id="cd04171">
    <property type="entry name" value="SelB"/>
    <property type="match status" value="1"/>
</dbReference>
<dbReference type="InterPro" id="IPR000795">
    <property type="entry name" value="T_Tr_GTP-bd_dom"/>
</dbReference>
<dbReference type="InterPro" id="IPR009000">
    <property type="entry name" value="Transl_B-barrel_sf"/>
</dbReference>
<dbReference type="Proteomes" id="UP001139336">
    <property type="component" value="Unassembled WGS sequence"/>
</dbReference>
<organism evidence="3 4">
    <name type="scientific">Corynebacterium uropygiale</name>
    <dbReference type="NCBI Taxonomy" id="1775911"/>
    <lineage>
        <taxon>Bacteria</taxon>
        <taxon>Bacillati</taxon>
        <taxon>Actinomycetota</taxon>
        <taxon>Actinomycetes</taxon>
        <taxon>Mycobacteriales</taxon>
        <taxon>Corynebacteriaceae</taxon>
        <taxon>Corynebacterium</taxon>
    </lineage>
</organism>
<keyword evidence="1" id="KW-0547">Nucleotide-binding</keyword>
<dbReference type="InterPro" id="IPR027417">
    <property type="entry name" value="P-loop_NTPase"/>
</dbReference>
<evidence type="ECO:0000259" key="2">
    <source>
        <dbReference type="PROSITE" id="PS51722"/>
    </source>
</evidence>
<evidence type="ECO:0000256" key="1">
    <source>
        <dbReference type="ARBA" id="ARBA00023134"/>
    </source>
</evidence>
<sequence length="604" mass="65049">MSVIATAGHVDHGKSTLVAALTGMEPDRWAEEKERGLTIDLGFVWTRLPSGRDLAFVDVPGHERFLGNMLAGVGPVRAVCLVIAADEGWQQQTTDHCAALLSLGIRHVLIALTRCDRASAARREEVIADIRRRLGDTLLSQAPILSVSAVSGEGVDELRHVLDALLDRAENEEPADPDGPIRLWLDRSFSITGAGTVVTGTLGAGTLRRGDTLLHCGADGHPREVSIRGLHSENEAQPAILPPARAAVNLRGIGSDEVHRGDALLSPGDWLLRREVDVEVCPHALAAVEDARDLPGTLMAHLGTRQDEVHCRPLGSRHARLRWPAPLPLRLGDRVILRAAGDHAVAAGVQVVDLFPPELVRRGDGRRRAEELQRHPGVPGGRRLVEAAGILLREDCRRMGVPTAQCPPGVRAVGPWWASAQWLRGRAGMLSEKVKALDALSPGLLLGEAASVLGVSDQELVRAVAQEAGLEIHEGRVREPGRRIDLGPAERGIATIEEWLAEEPFRAPDAGELRDLGLSPAQLAAAERAGRIIRLGQDKSVVLLASAPEKAVAILRGLGGEFTLSEARRALDTTRRVAVPLLEFLDTQRLTRRVDATRRRVLGG</sequence>
<dbReference type="SUPFAM" id="SSF46785">
    <property type="entry name" value="Winged helix' DNA-binding domain"/>
    <property type="match status" value="1"/>
</dbReference>
<proteinExistence type="predicted"/>
<dbReference type="SUPFAM" id="SSF52540">
    <property type="entry name" value="P-loop containing nucleoside triphosphate hydrolases"/>
    <property type="match status" value="1"/>
</dbReference>
<dbReference type="InterPro" id="IPR050055">
    <property type="entry name" value="EF-Tu_GTPase"/>
</dbReference>
<dbReference type="GO" id="GO:0005737">
    <property type="term" value="C:cytoplasm"/>
    <property type="evidence" value="ECO:0007669"/>
    <property type="project" value="InterPro"/>
</dbReference>
<dbReference type="Pfam" id="PF00009">
    <property type="entry name" value="GTP_EFTU"/>
    <property type="match status" value="1"/>
</dbReference>
<dbReference type="AlphaFoldDB" id="A0A9X1QQE4"/>
<dbReference type="Gene3D" id="3.40.50.300">
    <property type="entry name" value="P-loop containing nucleotide triphosphate hydrolases"/>
    <property type="match status" value="1"/>
</dbReference>
<dbReference type="GO" id="GO:0003746">
    <property type="term" value="F:translation elongation factor activity"/>
    <property type="evidence" value="ECO:0007669"/>
    <property type="project" value="InterPro"/>
</dbReference>
<dbReference type="SUPFAM" id="SSF50447">
    <property type="entry name" value="Translation proteins"/>
    <property type="match status" value="1"/>
</dbReference>
<dbReference type="InterPro" id="IPR015191">
    <property type="entry name" value="SelB_WHD4"/>
</dbReference>
<dbReference type="RefSeq" id="WP_236118688.1">
    <property type="nucleotide sequence ID" value="NZ_JAKGSI010000003.1"/>
</dbReference>
<accession>A0A9X1QQE4</accession>
<gene>
    <name evidence="3" type="ORF">L1O03_06725</name>
</gene>
<dbReference type="PANTHER" id="PTHR43721:SF22">
    <property type="entry name" value="ELONGATION FACTOR TU, MITOCHONDRIAL"/>
    <property type="match status" value="1"/>
</dbReference>
<comment type="caution">
    <text evidence="3">The sequence shown here is derived from an EMBL/GenBank/DDBJ whole genome shotgun (WGS) entry which is preliminary data.</text>
</comment>
<name>A0A9X1QQE4_9CORY</name>
<dbReference type="InterPro" id="IPR004161">
    <property type="entry name" value="EFTu-like_2"/>
</dbReference>
<dbReference type="Gene3D" id="2.40.30.10">
    <property type="entry name" value="Translation factors"/>
    <property type="match status" value="1"/>
</dbReference>